<accession>A0A2P5BQL9</accession>
<dbReference type="OrthoDB" id="1622898at2759"/>
<dbReference type="Proteomes" id="UP000237105">
    <property type="component" value="Unassembled WGS sequence"/>
</dbReference>
<name>A0A2P5BQL9_PARAD</name>
<comment type="caution">
    <text evidence="1">The sequence shown here is derived from an EMBL/GenBank/DDBJ whole genome shotgun (WGS) entry which is preliminary data.</text>
</comment>
<gene>
    <name evidence="1" type="ORF">PanWU01x14_219130</name>
</gene>
<evidence type="ECO:0000313" key="1">
    <source>
        <dbReference type="EMBL" id="PON51055.1"/>
    </source>
</evidence>
<sequence>MYKTEMDYSGWFVKFRVDLSELLIAYPKTIKRNKFQPANLQEYVFSVLSIVRGELDEESYLVLKIRDKVMRYNFKTSTFHKLCEIEPSLLGLISLLGFKIQS</sequence>
<dbReference type="EMBL" id="JXTB01000238">
    <property type="protein sequence ID" value="PON51055.1"/>
    <property type="molecule type" value="Genomic_DNA"/>
</dbReference>
<protein>
    <submittedName>
        <fullName evidence="1">Uncharacterized protein</fullName>
    </submittedName>
</protein>
<evidence type="ECO:0000313" key="2">
    <source>
        <dbReference type="Proteomes" id="UP000237105"/>
    </source>
</evidence>
<keyword evidence="2" id="KW-1185">Reference proteome</keyword>
<proteinExistence type="predicted"/>
<reference evidence="2" key="1">
    <citation type="submission" date="2016-06" db="EMBL/GenBank/DDBJ databases">
        <title>Parallel loss of symbiosis genes in relatives of nitrogen-fixing non-legume Parasponia.</title>
        <authorList>
            <person name="Van Velzen R."/>
            <person name="Holmer R."/>
            <person name="Bu F."/>
            <person name="Rutten L."/>
            <person name="Van Zeijl A."/>
            <person name="Liu W."/>
            <person name="Santuari L."/>
            <person name="Cao Q."/>
            <person name="Sharma T."/>
            <person name="Shen D."/>
            <person name="Roswanjaya Y."/>
            <person name="Wardhani T."/>
            <person name="Kalhor M.S."/>
            <person name="Jansen J."/>
            <person name="Van den Hoogen J."/>
            <person name="Gungor B."/>
            <person name="Hartog M."/>
            <person name="Hontelez J."/>
            <person name="Verver J."/>
            <person name="Yang W.-C."/>
            <person name="Schijlen E."/>
            <person name="Repin R."/>
            <person name="Schilthuizen M."/>
            <person name="Schranz E."/>
            <person name="Heidstra R."/>
            <person name="Miyata K."/>
            <person name="Fedorova E."/>
            <person name="Kohlen W."/>
            <person name="Bisseling T."/>
            <person name="Smit S."/>
            <person name="Geurts R."/>
        </authorList>
    </citation>
    <scope>NUCLEOTIDE SEQUENCE [LARGE SCALE GENOMIC DNA]</scope>
    <source>
        <strain evidence="2">cv. WU1-14</strain>
    </source>
</reference>
<organism evidence="1 2">
    <name type="scientific">Parasponia andersonii</name>
    <name type="common">Sponia andersonii</name>
    <dbReference type="NCBI Taxonomy" id="3476"/>
    <lineage>
        <taxon>Eukaryota</taxon>
        <taxon>Viridiplantae</taxon>
        <taxon>Streptophyta</taxon>
        <taxon>Embryophyta</taxon>
        <taxon>Tracheophyta</taxon>
        <taxon>Spermatophyta</taxon>
        <taxon>Magnoliopsida</taxon>
        <taxon>eudicotyledons</taxon>
        <taxon>Gunneridae</taxon>
        <taxon>Pentapetalae</taxon>
        <taxon>rosids</taxon>
        <taxon>fabids</taxon>
        <taxon>Rosales</taxon>
        <taxon>Cannabaceae</taxon>
        <taxon>Parasponia</taxon>
    </lineage>
</organism>
<dbReference type="AlphaFoldDB" id="A0A2P5BQL9"/>